<evidence type="ECO:0000256" key="5">
    <source>
        <dbReference type="ARBA" id="ARBA00022989"/>
    </source>
</evidence>
<evidence type="ECO:0000256" key="10">
    <source>
        <dbReference type="SAM" id="Phobius"/>
    </source>
</evidence>
<keyword evidence="6 10" id="KW-0472">Membrane</keyword>
<name>A0ABD6ELG7_9BILA</name>
<dbReference type="Proteomes" id="UP001608902">
    <property type="component" value="Unassembled WGS sequence"/>
</dbReference>
<evidence type="ECO:0000256" key="9">
    <source>
        <dbReference type="ARBA" id="ARBA00042729"/>
    </source>
</evidence>
<evidence type="ECO:0000256" key="7">
    <source>
        <dbReference type="ARBA" id="ARBA00039669"/>
    </source>
</evidence>
<gene>
    <name evidence="11" type="ORF">AB6A40_004863</name>
</gene>
<organism evidence="11 12">
    <name type="scientific">Gnathostoma spinigerum</name>
    <dbReference type="NCBI Taxonomy" id="75299"/>
    <lineage>
        <taxon>Eukaryota</taxon>
        <taxon>Metazoa</taxon>
        <taxon>Ecdysozoa</taxon>
        <taxon>Nematoda</taxon>
        <taxon>Chromadorea</taxon>
        <taxon>Rhabditida</taxon>
        <taxon>Spirurina</taxon>
        <taxon>Gnathostomatomorpha</taxon>
        <taxon>Gnathostomatoidea</taxon>
        <taxon>Gnathostomatidae</taxon>
        <taxon>Gnathostoma</taxon>
    </lineage>
</organism>
<evidence type="ECO:0000256" key="3">
    <source>
        <dbReference type="ARBA" id="ARBA00022448"/>
    </source>
</evidence>
<keyword evidence="5 10" id="KW-1133">Transmembrane helix</keyword>
<dbReference type="Pfam" id="PF08449">
    <property type="entry name" value="UAA"/>
    <property type="match status" value="1"/>
</dbReference>
<comment type="subcellular location">
    <subcellularLocation>
        <location evidence="1">Golgi apparatus membrane</location>
        <topology evidence="1">Multi-pass membrane protein</topology>
    </subcellularLocation>
</comment>
<evidence type="ECO:0000313" key="12">
    <source>
        <dbReference type="Proteomes" id="UP001608902"/>
    </source>
</evidence>
<dbReference type="GO" id="GO:0000139">
    <property type="term" value="C:Golgi membrane"/>
    <property type="evidence" value="ECO:0007669"/>
    <property type="project" value="UniProtKB-SubCell"/>
</dbReference>
<keyword evidence="3" id="KW-0813">Transport</keyword>
<sequence>MISSLNKIIVITSVQLDPHNLSQRVQCLDKRYGWIDWITVCLMSFGLAMFTLADNQVAPNFEPRGYVMLLTALTADAAIGNIQEKALCKYGATVYEMVLYSYFLGFFVLLFGTTLSGEFFDGIAFFSTDAKKYYGSLILLSFLGYCGVNVVLSLVRSWGALTAVTVTTMRKAVTIAVSFLFFTKPFTVNYVWSGLIVLFAIYLDLLNKNCSKTKIPY</sequence>
<accession>A0ABD6ELG7</accession>
<evidence type="ECO:0000313" key="11">
    <source>
        <dbReference type="EMBL" id="MFH4978154.1"/>
    </source>
</evidence>
<feature type="transmembrane region" description="Helical" evidence="10">
    <location>
        <begin position="34"/>
        <end position="53"/>
    </location>
</feature>
<dbReference type="InterPro" id="IPR013657">
    <property type="entry name" value="SCL35B1-4/HUT1"/>
</dbReference>
<comment type="caution">
    <text evidence="11">The sequence shown here is derived from an EMBL/GenBank/DDBJ whole genome shotgun (WGS) entry which is preliminary data.</text>
</comment>
<comment type="similarity">
    <text evidence="2">Belongs to the nucleotide-sugar transporter family. SLC35B subfamily.</text>
</comment>
<feature type="transmembrane region" description="Helical" evidence="10">
    <location>
        <begin position="188"/>
        <end position="206"/>
    </location>
</feature>
<dbReference type="PANTHER" id="PTHR10778">
    <property type="entry name" value="SOLUTE CARRIER FAMILY 35 MEMBER B"/>
    <property type="match status" value="1"/>
</dbReference>
<protein>
    <recommendedName>
        <fullName evidence="7">Adenosine 3'-phospho 5'-phosphosulfate transporter 2</fullName>
    </recommendedName>
    <alternativeName>
        <fullName evidence="8">PAPS transporter 2</fullName>
    </alternativeName>
    <alternativeName>
        <fullName evidence="9">Solute carrier family 35 member B3 homolog</fullName>
    </alternativeName>
</protein>
<feature type="transmembrane region" description="Helical" evidence="10">
    <location>
        <begin position="159"/>
        <end position="182"/>
    </location>
</feature>
<evidence type="ECO:0000256" key="1">
    <source>
        <dbReference type="ARBA" id="ARBA00004653"/>
    </source>
</evidence>
<reference evidence="11 12" key="1">
    <citation type="submission" date="2024-08" db="EMBL/GenBank/DDBJ databases">
        <title>Gnathostoma spinigerum genome.</title>
        <authorList>
            <person name="Gonzalez-Bertolin B."/>
            <person name="Monzon S."/>
            <person name="Zaballos A."/>
            <person name="Jimenez P."/>
            <person name="Dekumyoy P."/>
            <person name="Varona S."/>
            <person name="Cuesta I."/>
            <person name="Sumanam S."/>
            <person name="Adisakwattana P."/>
            <person name="Gasser R.B."/>
            <person name="Hernandez-Gonzalez A."/>
            <person name="Young N.D."/>
            <person name="Perteguer M.J."/>
        </authorList>
    </citation>
    <scope>NUCLEOTIDE SEQUENCE [LARGE SCALE GENOMIC DNA]</scope>
    <source>
        <strain evidence="11">AL3</strain>
        <tissue evidence="11">Liver</tissue>
    </source>
</reference>
<keyword evidence="12" id="KW-1185">Reference proteome</keyword>
<feature type="transmembrane region" description="Helical" evidence="10">
    <location>
        <begin position="133"/>
        <end position="152"/>
    </location>
</feature>
<dbReference type="AlphaFoldDB" id="A0ABD6ELG7"/>
<evidence type="ECO:0000256" key="2">
    <source>
        <dbReference type="ARBA" id="ARBA00010694"/>
    </source>
</evidence>
<proteinExistence type="inferred from homology"/>
<keyword evidence="4 10" id="KW-0812">Transmembrane</keyword>
<dbReference type="EMBL" id="JBGFUD010002914">
    <property type="protein sequence ID" value="MFH4978154.1"/>
    <property type="molecule type" value="Genomic_DNA"/>
</dbReference>
<evidence type="ECO:0000256" key="4">
    <source>
        <dbReference type="ARBA" id="ARBA00022692"/>
    </source>
</evidence>
<feature type="transmembrane region" description="Helical" evidence="10">
    <location>
        <begin position="94"/>
        <end position="113"/>
    </location>
</feature>
<evidence type="ECO:0000256" key="6">
    <source>
        <dbReference type="ARBA" id="ARBA00023136"/>
    </source>
</evidence>
<evidence type="ECO:0000256" key="8">
    <source>
        <dbReference type="ARBA" id="ARBA00041866"/>
    </source>
</evidence>
<dbReference type="PANTHER" id="PTHR10778:SF8">
    <property type="entry name" value="ADENOSINE 3'-PHOSPHO 5'-PHOSPHOSULFATE TRANSPORTER 2"/>
    <property type="match status" value="1"/>
</dbReference>